<feature type="region of interest" description="Disordered" evidence="1">
    <location>
        <begin position="104"/>
        <end position="132"/>
    </location>
</feature>
<proteinExistence type="predicted"/>
<gene>
    <name evidence="2" type="ORF">Glove_360g197</name>
</gene>
<evidence type="ECO:0000313" key="2">
    <source>
        <dbReference type="EMBL" id="RHZ59924.1"/>
    </source>
</evidence>
<dbReference type="AlphaFoldDB" id="A0A397HEC1"/>
<comment type="caution">
    <text evidence="2">The sequence shown here is derived from an EMBL/GenBank/DDBJ whole genome shotgun (WGS) entry which is preliminary data.</text>
</comment>
<reference evidence="2 3" key="1">
    <citation type="submission" date="2018-08" db="EMBL/GenBank/DDBJ databases">
        <title>Genome and evolution of the arbuscular mycorrhizal fungus Diversispora epigaea (formerly Glomus versiforme) and its bacterial endosymbionts.</title>
        <authorList>
            <person name="Sun X."/>
            <person name="Fei Z."/>
            <person name="Harrison M."/>
        </authorList>
    </citation>
    <scope>NUCLEOTIDE SEQUENCE [LARGE SCALE GENOMIC DNA]</scope>
    <source>
        <strain evidence="2 3">IT104</strain>
    </source>
</reference>
<organism evidence="2 3">
    <name type="scientific">Diversispora epigaea</name>
    <dbReference type="NCBI Taxonomy" id="1348612"/>
    <lineage>
        <taxon>Eukaryota</taxon>
        <taxon>Fungi</taxon>
        <taxon>Fungi incertae sedis</taxon>
        <taxon>Mucoromycota</taxon>
        <taxon>Glomeromycotina</taxon>
        <taxon>Glomeromycetes</taxon>
        <taxon>Diversisporales</taxon>
        <taxon>Diversisporaceae</taxon>
        <taxon>Diversispora</taxon>
    </lineage>
</organism>
<accession>A0A397HEC1</accession>
<keyword evidence="3" id="KW-1185">Reference proteome</keyword>
<dbReference type="EMBL" id="PQFF01000327">
    <property type="protein sequence ID" value="RHZ59924.1"/>
    <property type="molecule type" value="Genomic_DNA"/>
</dbReference>
<feature type="compositionally biased region" description="Basic and acidic residues" evidence="1">
    <location>
        <begin position="121"/>
        <end position="132"/>
    </location>
</feature>
<sequence length="183" mass="20931">MYLIPNQLQVLLLNYNGNETIPMKFTKAPNWACNEQEDVVYDTEFVQTEGEDEPSFASTSRTFASEAPKVSEASISAAAATREGWETEMQDILIESTTPIIIESGSEEPETRATKRRRTEKGREEHTSRMEKNRTDAQFMHISAINRIPIFVHSTNESTLARKKKEDRTLNYLVKIDKEVEDL</sequence>
<evidence type="ECO:0000313" key="3">
    <source>
        <dbReference type="Proteomes" id="UP000266861"/>
    </source>
</evidence>
<name>A0A397HEC1_9GLOM</name>
<dbReference type="Proteomes" id="UP000266861">
    <property type="component" value="Unassembled WGS sequence"/>
</dbReference>
<evidence type="ECO:0000256" key="1">
    <source>
        <dbReference type="SAM" id="MobiDB-lite"/>
    </source>
</evidence>
<protein>
    <submittedName>
        <fullName evidence="2">Uncharacterized protein</fullName>
    </submittedName>
</protein>